<feature type="domain" description="tRNA-guanine(15) transglycosylase-like" evidence="2">
    <location>
        <begin position="16"/>
        <end position="96"/>
    </location>
</feature>
<dbReference type="AlphaFoldDB" id="V8N7M2"/>
<evidence type="ECO:0000259" key="2">
    <source>
        <dbReference type="Pfam" id="PF01702"/>
    </source>
</evidence>
<name>V8N7M2_OPHHA</name>
<keyword evidence="3" id="KW-0808">Transferase</keyword>
<evidence type="ECO:0000313" key="4">
    <source>
        <dbReference type="Proteomes" id="UP000018936"/>
    </source>
</evidence>
<proteinExistence type="predicted"/>
<reference evidence="3 4" key="1">
    <citation type="journal article" date="2013" name="Proc. Natl. Acad. Sci. U.S.A.">
        <title>The king cobra genome reveals dynamic gene evolution and adaptation in the snake venom system.</title>
        <authorList>
            <person name="Vonk F.J."/>
            <person name="Casewell N.R."/>
            <person name="Henkel C.V."/>
            <person name="Heimberg A.M."/>
            <person name="Jansen H.J."/>
            <person name="McCleary R.J."/>
            <person name="Kerkkamp H.M."/>
            <person name="Vos R.A."/>
            <person name="Guerreiro I."/>
            <person name="Calvete J.J."/>
            <person name="Wuster W."/>
            <person name="Woods A.E."/>
            <person name="Logan J.M."/>
            <person name="Harrison R.A."/>
            <person name="Castoe T.A."/>
            <person name="de Koning A.P."/>
            <person name="Pollock D.D."/>
            <person name="Yandell M."/>
            <person name="Calderon D."/>
            <person name="Renjifo C."/>
            <person name="Currier R.B."/>
            <person name="Salgado D."/>
            <person name="Pla D."/>
            <person name="Sanz L."/>
            <person name="Hyder A.S."/>
            <person name="Ribeiro J.M."/>
            <person name="Arntzen J.W."/>
            <person name="van den Thillart G.E."/>
            <person name="Boetzer M."/>
            <person name="Pirovano W."/>
            <person name="Dirks R.P."/>
            <person name="Spaink H.P."/>
            <person name="Duboule D."/>
            <person name="McGlinn E."/>
            <person name="Kini R.M."/>
            <person name="Richardson M.K."/>
        </authorList>
    </citation>
    <scope>NUCLEOTIDE SEQUENCE</scope>
    <source>
        <tissue evidence="3">Blood</tissue>
    </source>
</reference>
<dbReference type="Gene3D" id="3.20.20.105">
    <property type="entry name" value="Queuine tRNA-ribosyltransferase-like"/>
    <property type="match status" value="1"/>
</dbReference>
<protein>
    <submittedName>
        <fullName evidence="3">Queuine tRNA-ribosyltransferase</fullName>
    </submittedName>
</protein>
<evidence type="ECO:0000313" key="3">
    <source>
        <dbReference type="EMBL" id="ETE57658.1"/>
    </source>
</evidence>
<dbReference type="InterPro" id="IPR002616">
    <property type="entry name" value="tRNA_ribo_trans-like"/>
</dbReference>
<dbReference type="Pfam" id="PF01702">
    <property type="entry name" value="TGT"/>
    <property type="match status" value="1"/>
</dbReference>
<dbReference type="Proteomes" id="UP000018936">
    <property type="component" value="Unassembled WGS sequence"/>
</dbReference>
<dbReference type="GO" id="GO:0005829">
    <property type="term" value="C:cytosol"/>
    <property type="evidence" value="ECO:0007669"/>
    <property type="project" value="TreeGrafter"/>
</dbReference>
<sequence length="96" mass="10519">MSATLSLRVVAECRQSRARVCELRLPHGLVDCPVFMPVGTQGTMKGLTALQLDALGCRLCLGNTYHLGMRPGPELIKKANGLHSFMNWPRNLLTVS</sequence>
<organism evidence="3 4">
    <name type="scientific">Ophiophagus hannah</name>
    <name type="common">King cobra</name>
    <name type="synonym">Naja hannah</name>
    <dbReference type="NCBI Taxonomy" id="8665"/>
    <lineage>
        <taxon>Eukaryota</taxon>
        <taxon>Metazoa</taxon>
        <taxon>Chordata</taxon>
        <taxon>Craniata</taxon>
        <taxon>Vertebrata</taxon>
        <taxon>Euteleostomi</taxon>
        <taxon>Lepidosauria</taxon>
        <taxon>Squamata</taxon>
        <taxon>Bifurcata</taxon>
        <taxon>Unidentata</taxon>
        <taxon>Episquamata</taxon>
        <taxon>Toxicofera</taxon>
        <taxon>Serpentes</taxon>
        <taxon>Colubroidea</taxon>
        <taxon>Elapidae</taxon>
        <taxon>Elapinae</taxon>
        <taxon>Ophiophagus</taxon>
    </lineage>
</organism>
<dbReference type="GO" id="GO:0008479">
    <property type="term" value="F:tRNA-guanosine(34) queuine transglycosylase activity"/>
    <property type="evidence" value="ECO:0007669"/>
    <property type="project" value="TreeGrafter"/>
</dbReference>
<dbReference type="PANTHER" id="PTHR43530">
    <property type="entry name" value="QUEUINE TRNA-RIBOSYLTRANSFERASE CATALYTIC SUBUNIT 1"/>
    <property type="match status" value="1"/>
</dbReference>
<dbReference type="NCBIfam" id="TIGR00449">
    <property type="entry name" value="tgt_general"/>
    <property type="match status" value="1"/>
</dbReference>
<dbReference type="OrthoDB" id="10249838at2759"/>
<dbReference type="EMBL" id="AZIM01007973">
    <property type="protein sequence ID" value="ETE57658.1"/>
    <property type="molecule type" value="Genomic_DNA"/>
</dbReference>
<dbReference type="GO" id="GO:0006400">
    <property type="term" value="P:tRNA modification"/>
    <property type="evidence" value="ECO:0007669"/>
    <property type="project" value="InterPro"/>
</dbReference>
<dbReference type="PANTHER" id="PTHR43530:SF1">
    <property type="entry name" value="QUEUINE TRNA-RIBOSYLTRANSFERASE CATALYTIC SUBUNIT 1"/>
    <property type="match status" value="1"/>
</dbReference>
<comment type="caution">
    <text evidence="3">The sequence shown here is derived from an EMBL/GenBank/DDBJ whole genome shotgun (WGS) entry which is preliminary data.</text>
</comment>
<accession>V8N7M2</accession>
<evidence type="ECO:0000256" key="1">
    <source>
        <dbReference type="ARBA" id="ARBA00022833"/>
    </source>
</evidence>
<keyword evidence="4" id="KW-1185">Reference proteome</keyword>
<feature type="non-terminal residue" evidence="3">
    <location>
        <position position="96"/>
    </location>
</feature>
<dbReference type="SUPFAM" id="SSF51713">
    <property type="entry name" value="tRNA-guanine transglycosylase"/>
    <property type="match status" value="1"/>
</dbReference>
<gene>
    <name evidence="3" type="primary">Qtrt1</name>
    <name evidence="3" type="ORF">L345_16624</name>
</gene>
<dbReference type="InterPro" id="IPR036511">
    <property type="entry name" value="TGT-like_sf"/>
</dbReference>
<keyword evidence="1" id="KW-0862">Zinc</keyword>